<dbReference type="GO" id="GO:0007186">
    <property type="term" value="P:G protein-coupled receptor signaling pathway"/>
    <property type="evidence" value="ECO:0007669"/>
    <property type="project" value="InterPro"/>
</dbReference>
<keyword evidence="8" id="KW-0636">Prenylation</keyword>
<keyword evidence="4" id="KW-0488">Methylation</keyword>
<evidence type="ECO:0000313" key="11">
    <source>
        <dbReference type="EMBL" id="NWR72443.1"/>
    </source>
</evidence>
<comment type="subunit">
    <text evidence="9">G proteins are composed of 3 units; alpha, beta and gamma.</text>
</comment>
<dbReference type="CDD" id="cd00068">
    <property type="entry name" value="GGL"/>
    <property type="match status" value="1"/>
</dbReference>
<evidence type="ECO:0000256" key="6">
    <source>
        <dbReference type="ARBA" id="ARBA00023224"/>
    </source>
</evidence>
<feature type="non-terminal residue" evidence="11">
    <location>
        <position position="1"/>
    </location>
</feature>
<keyword evidence="3 9" id="KW-1003">Cell membrane</keyword>
<comment type="similarity">
    <text evidence="2 9">Belongs to the G protein gamma family.</text>
</comment>
<dbReference type="Pfam" id="PF00631">
    <property type="entry name" value="G-gamma"/>
    <property type="match status" value="1"/>
</dbReference>
<dbReference type="InterPro" id="IPR015898">
    <property type="entry name" value="G-protein_gamma-like_dom"/>
</dbReference>
<dbReference type="InterPro" id="IPR001770">
    <property type="entry name" value="G-protein_gamma"/>
</dbReference>
<reference evidence="11 12" key="1">
    <citation type="submission" date="2019-09" db="EMBL/GenBank/DDBJ databases">
        <title>Bird 10,000 Genomes (B10K) Project - Family phase.</title>
        <authorList>
            <person name="Zhang G."/>
        </authorList>
    </citation>
    <scope>NUCLEOTIDE SEQUENCE [LARGE SCALE GENOMIC DNA]</scope>
    <source>
        <strain evidence="11">B10K-DU-017-25</strain>
        <tissue evidence="11">Mixed tissue sample</tissue>
    </source>
</reference>
<evidence type="ECO:0000256" key="5">
    <source>
        <dbReference type="ARBA" id="ARBA00023136"/>
    </source>
</evidence>
<feature type="domain" description="G protein gamma" evidence="10">
    <location>
        <begin position="5"/>
        <end position="65"/>
    </location>
</feature>
<dbReference type="PROSITE" id="PS50058">
    <property type="entry name" value="G_PROTEIN_GAMMA"/>
    <property type="match status" value="1"/>
</dbReference>
<dbReference type="EMBL" id="VYZI01000092">
    <property type="protein sequence ID" value="NWR72443.1"/>
    <property type="molecule type" value="Genomic_DNA"/>
</dbReference>
<organism evidence="11 12">
    <name type="scientific">Centropus unirufus</name>
    <dbReference type="NCBI Taxonomy" id="1118519"/>
    <lineage>
        <taxon>Eukaryota</taxon>
        <taxon>Metazoa</taxon>
        <taxon>Chordata</taxon>
        <taxon>Craniata</taxon>
        <taxon>Vertebrata</taxon>
        <taxon>Euteleostomi</taxon>
        <taxon>Archelosauria</taxon>
        <taxon>Archosauria</taxon>
        <taxon>Dinosauria</taxon>
        <taxon>Saurischia</taxon>
        <taxon>Theropoda</taxon>
        <taxon>Coelurosauria</taxon>
        <taxon>Aves</taxon>
        <taxon>Neognathae</taxon>
        <taxon>Neoaves</taxon>
        <taxon>Otidimorphae</taxon>
        <taxon>Cuculiformes</taxon>
        <taxon>Centropidae</taxon>
        <taxon>Centropus</taxon>
    </lineage>
</organism>
<evidence type="ECO:0000256" key="2">
    <source>
        <dbReference type="ARBA" id="ARBA00007431"/>
    </source>
</evidence>
<dbReference type="SMART" id="SM00224">
    <property type="entry name" value="GGL"/>
    <property type="match status" value="1"/>
</dbReference>
<name>A0A7K4ZLY9_9AVES</name>
<evidence type="ECO:0000256" key="1">
    <source>
        <dbReference type="ARBA" id="ARBA00004342"/>
    </source>
</evidence>
<feature type="non-terminal residue" evidence="11">
    <location>
        <position position="70"/>
    </location>
</feature>
<dbReference type="PRINTS" id="PR00321">
    <property type="entry name" value="GPROTEING"/>
</dbReference>
<dbReference type="Gene3D" id="4.10.260.10">
    <property type="entry name" value="Transducin (heterotrimeric G protein), gamma chain"/>
    <property type="match status" value="1"/>
</dbReference>
<dbReference type="PANTHER" id="PTHR13809">
    <property type="entry name" value="GUANINE NUCLEOTIDE-BINDING PROTEIN GAMMA SUBUNIT"/>
    <property type="match status" value="1"/>
</dbReference>
<dbReference type="OrthoDB" id="6264244at2759"/>
<keyword evidence="5 9" id="KW-0472">Membrane</keyword>
<evidence type="ECO:0000256" key="7">
    <source>
        <dbReference type="ARBA" id="ARBA00023288"/>
    </source>
</evidence>
<dbReference type="Proteomes" id="UP000517892">
    <property type="component" value="Unassembled WGS sequence"/>
</dbReference>
<evidence type="ECO:0000313" key="12">
    <source>
        <dbReference type="Proteomes" id="UP000517892"/>
    </source>
</evidence>
<dbReference type="SUPFAM" id="SSF48670">
    <property type="entry name" value="Transducin (heterotrimeric G protein), gamma chain"/>
    <property type="match status" value="1"/>
</dbReference>
<evidence type="ECO:0000259" key="10">
    <source>
        <dbReference type="PROSITE" id="PS50058"/>
    </source>
</evidence>
<evidence type="ECO:0000256" key="8">
    <source>
        <dbReference type="ARBA" id="ARBA00023289"/>
    </source>
</evidence>
<proteinExistence type="inferred from homology"/>
<evidence type="ECO:0000256" key="3">
    <source>
        <dbReference type="ARBA" id="ARBA00022475"/>
    </source>
</evidence>
<evidence type="ECO:0000256" key="9">
    <source>
        <dbReference type="RuleBase" id="RU004973"/>
    </source>
</evidence>
<comment type="caution">
    <text evidence="11">The sequence shown here is derived from an EMBL/GenBank/DDBJ whole genome shotgun (WGS) entry which is preliminary data.</text>
</comment>
<keyword evidence="6 9" id="KW-0807">Transducer</keyword>
<sequence length="70" mass="7752">QTMPTTDNITQARKLVEQLCIEAGIERIKVSKASSELVNYCEQHARSDPLLVGVPASEHPFKDYSIIIPA</sequence>
<keyword evidence="12" id="KW-1185">Reference proteome</keyword>
<dbReference type="SMART" id="SM01224">
    <property type="entry name" value="G_gamma"/>
    <property type="match status" value="1"/>
</dbReference>
<accession>A0A7K4ZLY9</accession>
<keyword evidence="7 9" id="KW-0449">Lipoprotein</keyword>
<gene>
    <name evidence="11" type="primary">Gng7_0</name>
    <name evidence="11" type="ORF">CENUNI_R15390</name>
</gene>
<dbReference type="AlphaFoldDB" id="A0A7K4ZLY9"/>
<protein>
    <recommendedName>
        <fullName evidence="9">Guanine nucleotide-binding protein subunit gamma</fullName>
    </recommendedName>
</protein>
<dbReference type="GO" id="GO:0005834">
    <property type="term" value="C:heterotrimeric G-protein complex"/>
    <property type="evidence" value="ECO:0007669"/>
    <property type="project" value="InterPro"/>
</dbReference>
<dbReference type="InterPro" id="IPR036284">
    <property type="entry name" value="GGL_sf"/>
</dbReference>
<dbReference type="FunFam" id="4.10.260.10:FF:000001">
    <property type="entry name" value="Guanine nucleotide-binding protein subunit gamma"/>
    <property type="match status" value="1"/>
</dbReference>
<comment type="subcellular location">
    <subcellularLocation>
        <location evidence="1 9">Cell membrane</location>
        <topology evidence="1 9">Lipid-anchor</topology>
        <orientation evidence="1 9">Cytoplasmic side</orientation>
    </subcellularLocation>
</comment>
<dbReference type="GO" id="GO:0031681">
    <property type="term" value="F:G-protein beta-subunit binding"/>
    <property type="evidence" value="ECO:0007669"/>
    <property type="project" value="InterPro"/>
</dbReference>
<evidence type="ECO:0000256" key="4">
    <source>
        <dbReference type="ARBA" id="ARBA00022481"/>
    </source>
</evidence>
<comment type="function">
    <text evidence="9">Guanine nucleotide-binding proteins (G proteins) are involved as a modulator or transducer in various transmembrane signaling systems. The beta and gamma chains are required for the GTPase activity, for replacement of GDP by GTP, and for G protein-effector interaction.</text>
</comment>